<dbReference type="PROSITE" id="PS01187">
    <property type="entry name" value="EGF_CA"/>
    <property type="match status" value="1"/>
</dbReference>
<dbReference type="InterPro" id="IPR024079">
    <property type="entry name" value="MetalloPept_cat_dom_sf"/>
</dbReference>
<dbReference type="Gene3D" id="2.10.25.10">
    <property type="entry name" value="Laminin"/>
    <property type="match status" value="1"/>
</dbReference>
<reference evidence="4" key="2">
    <citation type="submission" date="2012-03" db="EMBL/GenBank/DDBJ databases">
        <title>The evolving proteome of a complex extracellular matrix, the Oikopleura house.</title>
        <authorList>
            <person name="Hosp J."/>
            <person name="Sagane Y."/>
            <person name="Danks G."/>
            <person name="Thompson E.M."/>
        </authorList>
    </citation>
    <scope>NUCLEOTIDE SEQUENCE</scope>
</reference>
<sequence length="723" mass="80046">MKLFAFTASAVLGARNSPHLITLPDFDWHGGEYGDLRVQPWQVPYLVKLGYVKENLIIDENAPSVSPNKGSRGLITYANLWQGQTDTSDGRYLVPYTLDATVPAEHHQQIHDELDDFSLAMGCLKFVHDPDQSYTNGVWVMGETSSGDGCWSYVGQCSGCQDEYAHIPFGWQALRLPNWCVTIGGVHHEFLHAIGYLHEQDRPDYADWISDREGAGDIDSSVWIDTGHPFEPASNVMYSGFTLLSGKKYDPHPLLTTTDAEQGWELYCKAEKEASHPMEPRSKCLHEDEVGVVRPLFEHKFCDGFNDCLDGEDEDGRLATCEEGPKTELGCCADITSSWSGANCLANGVVNGKDRYSCNDGRELRWEPSSGWFYAAEEGGWGAFATGTPDHDSTCIGDHNEFKTDYPWNGYNLLLGCKKGEGPGVPTACADHDCSDEKYCSLDASDARGYECICRVEGTCTSTTTPPDTTSYTHTTTPTTTPAPPTCSCDPACTDGYVCMDAECLDIDECAEGTDNCHSFEQCVNLPGKFRCDPGEVSCDAFSNPAWKGRKNTKYIYKNEKSALLQTKFRVKNSPVNPRTDLYQGFIAWTKDVCGNDFLKKLRSGEVGVELIDSEDVYDLNYAYFKNDGRYSMGGFSFESTQVVVKDTPWTFKSGVATKNMGADDVQIMLTGLDKVTFLDSKGMDWCLLTLAIAIMPADDYPAHLTQCVFENKKFWNAPANPN</sequence>
<reference evidence="3" key="1">
    <citation type="journal article" date="2010" name="Science">
        <title>Plasticity of animal genome architecture unmasked by rapid evolution of a pelagic tunicate.</title>
        <authorList>
            <person name="Denoeud F."/>
            <person name="Henriet S."/>
            <person name="Mungpakdee S."/>
            <person name="Aury J.M."/>
            <person name="Da Silva C."/>
            <person name="Brinkmann H."/>
            <person name="Mikhaleva J."/>
            <person name="Olsen L.C."/>
            <person name="Jubin C."/>
            <person name="Canestro C."/>
            <person name="Bouquet J.M."/>
            <person name="Danks G."/>
            <person name="Poulain J."/>
            <person name="Campsteijn C."/>
            <person name="Adamski M."/>
            <person name="Cross I."/>
            <person name="Yadetie F."/>
            <person name="Muffato M."/>
            <person name="Louis A."/>
            <person name="Butcher S."/>
            <person name="Tsagkogeorga G."/>
            <person name="Konrad A."/>
            <person name="Singh S."/>
            <person name="Jensen M.F."/>
            <person name="Cong E.H."/>
            <person name="Eikeseth-Otteraa H."/>
            <person name="Noel B."/>
            <person name="Anthouard V."/>
            <person name="Porcel B.M."/>
            <person name="Kachouri-Lafond R."/>
            <person name="Nishino A."/>
            <person name="Ugolini M."/>
            <person name="Chourrout P."/>
            <person name="Nishida H."/>
            <person name="Aasland R."/>
            <person name="Huzurbazar S."/>
            <person name="Westhof E."/>
            <person name="Delsuc F."/>
            <person name="Lehrach H."/>
            <person name="Reinhardt R."/>
            <person name="Weissenbach J."/>
            <person name="Roy S.W."/>
            <person name="Artiguenave F."/>
            <person name="Postlethwait J.H."/>
            <person name="Manak J.R."/>
            <person name="Thompson E.M."/>
            <person name="Jaillon O."/>
            <person name="Du Pasquier L."/>
            <person name="Boudinot P."/>
            <person name="Liberles D.A."/>
            <person name="Volff J.N."/>
            <person name="Philippe H."/>
            <person name="Lenhard B."/>
            <person name="Roest Crollius H."/>
            <person name="Wincker P."/>
            <person name="Chourrout D."/>
        </authorList>
    </citation>
    <scope>NUCLEOTIDE SEQUENCE [LARGE SCALE GENOMIC DNA]</scope>
</reference>
<protein>
    <submittedName>
        <fullName evidence="4">Oikosin 24f</fullName>
    </submittedName>
</protein>
<evidence type="ECO:0000256" key="1">
    <source>
        <dbReference type="ARBA" id="ARBA00023157"/>
    </source>
</evidence>
<organism evidence="3">
    <name type="scientific">Oikopleura dioica</name>
    <name type="common">Tunicate</name>
    <dbReference type="NCBI Taxonomy" id="34765"/>
    <lineage>
        <taxon>Eukaryota</taxon>
        <taxon>Metazoa</taxon>
        <taxon>Chordata</taxon>
        <taxon>Tunicata</taxon>
        <taxon>Appendicularia</taxon>
        <taxon>Copelata</taxon>
        <taxon>Oikopleuridae</taxon>
        <taxon>Oikopleura</taxon>
    </lineage>
</organism>
<gene>
    <name evidence="4" type="primary">oik24f</name>
    <name evidence="3" type="ORF">GSOID_T00000778001</name>
</gene>
<feature type="domain" description="Peptidase metallopeptidase" evidence="2">
    <location>
        <begin position="82"/>
        <end position="232"/>
    </location>
</feature>
<dbReference type="AlphaFoldDB" id="E4WPV4"/>
<name>E4WPV4_OIKDI</name>
<dbReference type="Gene3D" id="3.40.390.10">
    <property type="entry name" value="Collagenase (Catalytic Domain)"/>
    <property type="match status" value="1"/>
</dbReference>
<keyword evidence="5" id="KW-1185">Reference proteome</keyword>
<dbReference type="PANTHER" id="PTHR10127">
    <property type="entry name" value="DISCOIDIN, CUB, EGF, LAMININ , AND ZINC METALLOPROTEASE DOMAIN CONTAINING"/>
    <property type="match status" value="1"/>
</dbReference>
<dbReference type="InterPro" id="IPR018097">
    <property type="entry name" value="EGF_Ca-bd_CS"/>
</dbReference>
<dbReference type="SUPFAM" id="SSF55486">
    <property type="entry name" value="Metalloproteases ('zincins'), catalytic domain"/>
    <property type="match status" value="1"/>
</dbReference>
<dbReference type="GO" id="GO:0006508">
    <property type="term" value="P:proteolysis"/>
    <property type="evidence" value="ECO:0007669"/>
    <property type="project" value="InterPro"/>
</dbReference>
<dbReference type="Proteomes" id="UP000001307">
    <property type="component" value="Unassembled WGS sequence"/>
</dbReference>
<evidence type="ECO:0000313" key="5">
    <source>
        <dbReference type="Proteomes" id="UP000001307"/>
    </source>
</evidence>
<evidence type="ECO:0000313" key="3">
    <source>
        <dbReference type="EMBL" id="CBY20774.1"/>
    </source>
</evidence>
<dbReference type="Pfam" id="PF07645">
    <property type="entry name" value="EGF_CA"/>
    <property type="match status" value="1"/>
</dbReference>
<keyword evidence="1" id="KW-1015">Disulfide bond</keyword>
<dbReference type="SMART" id="SM00235">
    <property type="entry name" value="ZnMc"/>
    <property type="match status" value="1"/>
</dbReference>
<proteinExistence type="predicted"/>
<dbReference type="InterPro" id="IPR049883">
    <property type="entry name" value="NOTCH1_EGF-like"/>
</dbReference>
<dbReference type="InParanoid" id="E4WPV4"/>
<dbReference type="Pfam" id="PF01400">
    <property type="entry name" value="Astacin"/>
    <property type="match status" value="1"/>
</dbReference>
<dbReference type="EMBL" id="FN653015">
    <property type="protein sequence ID" value="CBY20774.1"/>
    <property type="molecule type" value="Genomic_DNA"/>
</dbReference>
<dbReference type="GO" id="GO:0008270">
    <property type="term" value="F:zinc ion binding"/>
    <property type="evidence" value="ECO:0007669"/>
    <property type="project" value="InterPro"/>
</dbReference>
<evidence type="ECO:0000259" key="2">
    <source>
        <dbReference type="SMART" id="SM00235"/>
    </source>
</evidence>
<accession>E4WPV4</accession>
<dbReference type="InterPro" id="IPR001506">
    <property type="entry name" value="Peptidase_M12A"/>
</dbReference>
<evidence type="ECO:0000313" key="4">
    <source>
        <dbReference type="EMBL" id="CCG47862.1"/>
    </source>
</evidence>
<dbReference type="OrthoDB" id="5985519at2759"/>
<dbReference type="InterPro" id="IPR006026">
    <property type="entry name" value="Peptidase_Metallo"/>
</dbReference>
<dbReference type="GO" id="GO:0004222">
    <property type="term" value="F:metalloendopeptidase activity"/>
    <property type="evidence" value="ECO:0007669"/>
    <property type="project" value="InterPro"/>
</dbReference>
<dbReference type="PANTHER" id="PTHR10127:SF850">
    <property type="entry name" value="METALLOENDOPEPTIDASE"/>
    <property type="match status" value="1"/>
</dbReference>
<dbReference type="EMBL" id="HE774619">
    <property type="protein sequence ID" value="CCG47862.1"/>
    <property type="molecule type" value="Genomic_DNA"/>
</dbReference>
<dbReference type="GO" id="GO:0005509">
    <property type="term" value="F:calcium ion binding"/>
    <property type="evidence" value="ECO:0007669"/>
    <property type="project" value="InterPro"/>
</dbReference>
<dbReference type="CDD" id="cd00054">
    <property type="entry name" value="EGF_CA"/>
    <property type="match status" value="1"/>
</dbReference>